<sequence>MNTYEELTDIEAATPHEPAPEESALQTSAVDETAPAEGSATAQPPELSICMRALDGEPIVKLGVNVCWDGGELTAFTNAEGLLPPVKAPPGAMLTLAVQRFDKTYKEIGATVMPASNGLLTAISPSLVLETKTELHEGTPGTAEAAIPKSEASDAGDLMPPPPVTATGAAPEHAPSAPPARNADKAATPQATGKAAPAQSTKPVPVQAAPKQATAVPTAAHSATSAPRKISGADDAKQALQTGRNERGHPIAFHTQKLIDWWGSWRLPTLNLWGESAVQGTAPQTSVAVTAEMVQQVQALLAFAKEQTEYRYTEGTAGVLTSMANRSFKHKSDEKKAWISIGLCYTYVKVALTRSKIVDGILAEKPLAKQGTAEHLAMQDSASKAGPALLAKGFRDVTSLVPDARWAAAGDVIVYEWTPETWARRKKQKKKDDWPNHGHIDIRDYEFYVSDYLTLPPEKPAHPTWTDYTNIRIYRKVFDPLPTQRIRAFLRCLREFECQAERDDSKRYQMLNCAVPGTSERRFGSYKTHPWEGLPPPPKSKGSTAAGAYQVLASTWKEKIDQGLIPSNGDTFSPAIQDRIAVIKIEDRNALHLIRSGKIREAIEDTTLPKEWTSLPGGAENERRKTPDGKSMNMAYLLNLFDRYLAEERKKCD</sequence>
<evidence type="ECO:0000256" key="1">
    <source>
        <dbReference type="SAM" id="MobiDB-lite"/>
    </source>
</evidence>
<name>A0ABX7M5N9_9RHOO</name>
<evidence type="ECO:0000313" key="3">
    <source>
        <dbReference type="Proteomes" id="UP000663570"/>
    </source>
</evidence>
<protein>
    <submittedName>
        <fullName evidence="2">Uncharacterized protein</fullName>
    </submittedName>
</protein>
<feature type="compositionally biased region" description="Low complexity" evidence="1">
    <location>
        <begin position="165"/>
        <end position="175"/>
    </location>
</feature>
<accession>A0ABX7M5N9</accession>
<dbReference type="Gene3D" id="3.90.1720.10">
    <property type="entry name" value="endopeptidase domain like (from Nostoc punctiforme)"/>
    <property type="match status" value="1"/>
</dbReference>
<feature type="region of interest" description="Disordered" evidence="1">
    <location>
        <begin position="152"/>
        <end position="248"/>
    </location>
</feature>
<dbReference type="EMBL" id="CP071060">
    <property type="protein sequence ID" value="QSI77075.1"/>
    <property type="molecule type" value="Genomic_DNA"/>
</dbReference>
<organism evidence="2 3">
    <name type="scientific">Niveibacterium microcysteis</name>
    <dbReference type="NCBI Taxonomy" id="2811415"/>
    <lineage>
        <taxon>Bacteria</taxon>
        <taxon>Pseudomonadati</taxon>
        <taxon>Pseudomonadota</taxon>
        <taxon>Betaproteobacteria</taxon>
        <taxon>Rhodocyclales</taxon>
        <taxon>Rhodocyclaceae</taxon>
        <taxon>Niveibacterium</taxon>
    </lineage>
</organism>
<evidence type="ECO:0000313" key="2">
    <source>
        <dbReference type="EMBL" id="QSI77075.1"/>
    </source>
</evidence>
<gene>
    <name evidence="2" type="ORF">JY500_00030</name>
</gene>
<keyword evidence="3" id="KW-1185">Reference proteome</keyword>
<dbReference type="Gene3D" id="1.10.530.10">
    <property type="match status" value="1"/>
</dbReference>
<dbReference type="Proteomes" id="UP000663570">
    <property type="component" value="Chromosome"/>
</dbReference>
<feature type="compositionally biased region" description="Low complexity" evidence="1">
    <location>
        <begin position="11"/>
        <end position="24"/>
    </location>
</feature>
<dbReference type="InterPro" id="IPR023346">
    <property type="entry name" value="Lysozyme-like_dom_sf"/>
</dbReference>
<dbReference type="SUPFAM" id="SSF53955">
    <property type="entry name" value="Lysozyme-like"/>
    <property type="match status" value="1"/>
</dbReference>
<proteinExistence type="predicted"/>
<reference evidence="2 3" key="1">
    <citation type="submission" date="2021-02" db="EMBL/GenBank/DDBJ databases">
        <title>Niveibacterium changnyeongensis HC41.</title>
        <authorList>
            <person name="Kang M."/>
        </authorList>
    </citation>
    <scope>NUCLEOTIDE SEQUENCE [LARGE SCALE GENOMIC DNA]</scope>
    <source>
        <strain evidence="2 3">HC41</strain>
    </source>
</reference>
<dbReference type="RefSeq" id="WP_206254624.1">
    <property type="nucleotide sequence ID" value="NZ_CP071060.1"/>
</dbReference>
<feature type="region of interest" description="Disordered" evidence="1">
    <location>
        <begin position="1"/>
        <end position="43"/>
    </location>
</feature>